<evidence type="ECO:0000256" key="8">
    <source>
        <dbReference type="ARBA" id="ARBA00023170"/>
    </source>
</evidence>
<comment type="caution">
    <text evidence="11">The sequence shown here is derived from an EMBL/GenBank/DDBJ whole genome shotgun (WGS) entry which is preliminary data.</text>
</comment>
<keyword evidence="2" id="KW-0433">Leucine-rich repeat</keyword>
<dbReference type="AlphaFoldDB" id="A0A9D4XJR4"/>
<accession>A0A9D4XJR4</accession>
<evidence type="ECO:0000313" key="11">
    <source>
        <dbReference type="EMBL" id="KAI5422638.1"/>
    </source>
</evidence>
<keyword evidence="12" id="KW-1185">Reference proteome</keyword>
<evidence type="ECO:0000313" key="12">
    <source>
        <dbReference type="Proteomes" id="UP001058974"/>
    </source>
</evidence>
<dbReference type="InterPro" id="IPR052422">
    <property type="entry name" value="Auxin_Ser/Thr_Kinase"/>
</dbReference>
<dbReference type="PANTHER" id="PTHR47986">
    <property type="entry name" value="OSJNBA0070M12.3 PROTEIN"/>
    <property type="match status" value="1"/>
</dbReference>
<evidence type="ECO:0000256" key="6">
    <source>
        <dbReference type="ARBA" id="ARBA00022989"/>
    </source>
</evidence>
<keyword evidence="9" id="KW-0325">Glycoprotein</keyword>
<dbReference type="PANTHER" id="PTHR47986:SF10">
    <property type="entry name" value="RECEPTOR-LIKE KINASE TMK4"/>
    <property type="match status" value="1"/>
</dbReference>
<keyword evidence="5" id="KW-0677">Repeat</keyword>
<keyword evidence="3 10" id="KW-0812">Transmembrane</keyword>
<sequence length="192" mass="21989">MELITDRRALDDTMPDERSHLVSWFRRVQVNKENIPKAIDQTLNTDNKPRLQRANINCKTQLRLNWTNQIEPLRLNSPNCSLGSSYIRGNHCQSLGSDIFSLIRKALCNHFPPSVHALFSIVVRASSLEALHSRAKPPPPPEASKLEDRYRSHASNPFQHYERRKRGAQKWIGVVLVTFVIIVATSVVVFDR</sequence>
<organism evidence="11 12">
    <name type="scientific">Pisum sativum</name>
    <name type="common">Garden pea</name>
    <name type="synonym">Lathyrus oleraceus</name>
    <dbReference type="NCBI Taxonomy" id="3888"/>
    <lineage>
        <taxon>Eukaryota</taxon>
        <taxon>Viridiplantae</taxon>
        <taxon>Streptophyta</taxon>
        <taxon>Embryophyta</taxon>
        <taxon>Tracheophyta</taxon>
        <taxon>Spermatophyta</taxon>
        <taxon>Magnoliopsida</taxon>
        <taxon>eudicotyledons</taxon>
        <taxon>Gunneridae</taxon>
        <taxon>Pentapetalae</taxon>
        <taxon>rosids</taxon>
        <taxon>fabids</taxon>
        <taxon>Fabales</taxon>
        <taxon>Fabaceae</taxon>
        <taxon>Papilionoideae</taxon>
        <taxon>50 kb inversion clade</taxon>
        <taxon>NPAAA clade</taxon>
        <taxon>Hologalegina</taxon>
        <taxon>IRL clade</taxon>
        <taxon>Fabeae</taxon>
        <taxon>Lathyrus</taxon>
    </lineage>
</organism>
<keyword evidence="6 10" id="KW-1133">Transmembrane helix</keyword>
<dbReference type="Gramene" id="Psat04G0589600-T1">
    <property type="protein sequence ID" value="KAI5422638.1"/>
    <property type="gene ID" value="KIW84_045896"/>
</dbReference>
<evidence type="ECO:0000256" key="4">
    <source>
        <dbReference type="ARBA" id="ARBA00022729"/>
    </source>
</evidence>
<reference evidence="11 12" key="1">
    <citation type="journal article" date="2022" name="Nat. Genet.">
        <title>Improved pea reference genome and pan-genome highlight genomic features and evolutionary characteristics.</title>
        <authorList>
            <person name="Yang T."/>
            <person name="Liu R."/>
            <person name="Luo Y."/>
            <person name="Hu S."/>
            <person name="Wang D."/>
            <person name="Wang C."/>
            <person name="Pandey M.K."/>
            <person name="Ge S."/>
            <person name="Xu Q."/>
            <person name="Li N."/>
            <person name="Li G."/>
            <person name="Huang Y."/>
            <person name="Saxena R.K."/>
            <person name="Ji Y."/>
            <person name="Li M."/>
            <person name="Yan X."/>
            <person name="He Y."/>
            <person name="Liu Y."/>
            <person name="Wang X."/>
            <person name="Xiang C."/>
            <person name="Varshney R.K."/>
            <person name="Ding H."/>
            <person name="Gao S."/>
            <person name="Zong X."/>
        </authorList>
    </citation>
    <scope>NUCLEOTIDE SEQUENCE [LARGE SCALE GENOMIC DNA]</scope>
    <source>
        <strain evidence="11 12">cv. Zhongwan 6</strain>
    </source>
</reference>
<evidence type="ECO:0000256" key="5">
    <source>
        <dbReference type="ARBA" id="ARBA00022737"/>
    </source>
</evidence>
<evidence type="ECO:0000256" key="9">
    <source>
        <dbReference type="ARBA" id="ARBA00023180"/>
    </source>
</evidence>
<dbReference type="EMBL" id="JAMSHJ010000004">
    <property type="protein sequence ID" value="KAI5422638.1"/>
    <property type="molecule type" value="Genomic_DNA"/>
</dbReference>
<protein>
    <submittedName>
        <fullName evidence="11">Uncharacterized protein</fullName>
    </submittedName>
</protein>
<evidence type="ECO:0000256" key="3">
    <source>
        <dbReference type="ARBA" id="ARBA00022692"/>
    </source>
</evidence>
<evidence type="ECO:0000256" key="7">
    <source>
        <dbReference type="ARBA" id="ARBA00023136"/>
    </source>
</evidence>
<evidence type="ECO:0000256" key="2">
    <source>
        <dbReference type="ARBA" id="ARBA00022614"/>
    </source>
</evidence>
<comment type="subcellular location">
    <subcellularLocation>
        <location evidence="1">Membrane</location>
        <topology evidence="1">Single-pass membrane protein</topology>
    </subcellularLocation>
</comment>
<gene>
    <name evidence="11" type="ORF">KIW84_045896</name>
</gene>
<keyword evidence="8" id="KW-0675">Receptor</keyword>
<dbReference type="Proteomes" id="UP001058974">
    <property type="component" value="Chromosome 4"/>
</dbReference>
<feature type="transmembrane region" description="Helical" evidence="10">
    <location>
        <begin position="171"/>
        <end position="190"/>
    </location>
</feature>
<keyword evidence="4" id="KW-0732">Signal</keyword>
<evidence type="ECO:0000256" key="1">
    <source>
        <dbReference type="ARBA" id="ARBA00004167"/>
    </source>
</evidence>
<dbReference type="GO" id="GO:0016020">
    <property type="term" value="C:membrane"/>
    <property type="evidence" value="ECO:0007669"/>
    <property type="project" value="UniProtKB-SubCell"/>
</dbReference>
<proteinExistence type="predicted"/>
<keyword evidence="7 10" id="KW-0472">Membrane</keyword>
<evidence type="ECO:0000256" key="10">
    <source>
        <dbReference type="SAM" id="Phobius"/>
    </source>
</evidence>
<name>A0A9D4XJR4_PEA</name>